<comment type="caution">
    <text evidence="1">The sequence shown here is derived from an EMBL/GenBank/DDBJ whole genome shotgun (WGS) entry which is preliminary data.</text>
</comment>
<dbReference type="EMBL" id="JAXIOK010000009">
    <property type="protein sequence ID" value="KAK4761520.1"/>
    <property type="molecule type" value="Genomic_DNA"/>
</dbReference>
<name>A0AAN7K6E5_9MYRT</name>
<evidence type="ECO:0000313" key="2">
    <source>
        <dbReference type="Proteomes" id="UP001345219"/>
    </source>
</evidence>
<sequence length="68" mass="7601">MPHMWGDSDSTFFKWERLTGLESDRFSSDQVADPFWKELEEPSAQRKEVGGGREGQELLAKAVGQGSA</sequence>
<gene>
    <name evidence="1" type="ORF">SAY87_029404</name>
</gene>
<reference evidence="1 2" key="1">
    <citation type="journal article" date="2023" name="Hortic Res">
        <title>Pangenome of water caltrop reveals structural variations and asymmetric subgenome divergence after allopolyploidization.</title>
        <authorList>
            <person name="Zhang X."/>
            <person name="Chen Y."/>
            <person name="Wang L."/>
            <person name="Yuan Y."/>
            <person name="Fang M."/>
            <person name="Shi L."/>
            <person name="Lu R."/>
            <person name="Comes H.P."/>
            <person name="Ma Y."/>
            <person name="Chen Y."/>
            <person name="Huang G."/>
            <person name="Zhou Y."/>
            <person name="Zheng Z."/>
            <person name="Qiu Y."/>
        </authorList>
    </citation>
    <scope>NUCLEOTIDE SEQUENCE [LARGE SCALE GENOMIC DNA]</scope>
    <source>
        <tissue evidence="1">Roots</tissue>
    </source>
</reference>
<dbReference type="AlphaFoldDB" id="A0AAN7K6E5"/>
<evidence type="ECO:0000313" key="1">
    <source>
        <dbReference type="EMBL" id="KAK4761520.1"/>
    </source>
</evidence>
<proteinExistence type="predicted"/>
<accession>A0AAN7K6E5</accession>
<keyword evidence="2" id="KW-1185">Reference proteome</keyword>
<protein>
    <submittedName>
        <fullName evidence="1">Uncharacterized protein</fullName>
    </submittedName>
</protein>
<organism evidence="1 2">
    <name type="scientific">Trapa incisa</name>
    <dbReference type="NCBI Taxonomy" id="236973"/>
    <lineage>
        <taxon>Eukaryota</taxon>
        <taxon>Viridiplantae</taxon>
        <taxon>Streptophyta</taxon>
        <taxon>Embryophyta</taxon>
        <taxon>Tracheophyta</taxon>
        <taxon>Spermatophyta</taxon>
        <taxon>Magnoliopsida</taxon>
        <taxon>eudicotyledons</taxon>
        <taxon>Gunneridae</taxon>
        <taxon>Pentapetalae</taxon>
        <taxon>rosids</taxon>
        <taxon>malvids</taxon>
        <taxon>Myrtales</taxon>
        <taxon>Lythraceae</taxon>
        <taxon>Trapa</taxon>
    </lineage>
</organism>
<dbReference type="Proteomes" id="UP001345219">
    <property type="component" value="Chromosome 23"/>
</dbReference>